<sequence length="223" mass="23957">MAQTNNIGKVTMMLTAVAGYCDTATFVAGDNIFSAHVTGNFITFAYQMITGSNINSWVKLLTFPVFIIAVIIGGRLSLKAENKNKVLLAEAIILIIVGILAFTWHLEKDKVFMYTIVMMTVFALGLQNAYGKLYSKETYGPTTMMTGNVTQASLDFGLLIAGKFSAGDALVSFKKQMTTIIGFLAGCILGALLAREFGLASIILPGFAMLACYFLSAKPQVAA</sequence>
<feature type="transmembrane region" description="Helical" evidence="1">
    <location>
        <begin position="199"/>
        <end position="217"/>
    </location>
</feature>
<name>A0A0A2MAK5_9FLAO</name>
<feature type="transmembrane region" description="Helical" evidence="1">
    <location>
        <begin position="111"/>
        <end position="130"/>
    </location>
</feature>
<organism evidence="2 3">
    <name type="scientific">Flavobacterium rivuli WB 3.3-2 = DSM 21788</name>
    <dbReference type="NCBI Taxonomy" id="1121895"/>
    <lineage>
        <taxon>Bacteria</taxon>
        <taxon>Pseudomonadati</taxon>
        <taxon>Bacteroidota</taxon>
        <taxon>Flavobacteriia</taxon>
        <taxon>Flavobacteriales</taxon>
        <taxon>Flavobacteriaceae</taxon>
        <taxon>Flavobacterium</taxon>
    </lineage>
</organism>
<dbReference type="Proteomes" id="UP000030152">
    <property type="component" value="Unassembled WGS sequence"/>
</dbReference>
<feature type="transmembrane region" description="Helical" evidence="1">
    <location>
        <begin position="86"/>
        <end position="105"/>
    </location>
</feature>
<dbReference type="InterPro" id="IPR010699">
    <property type="entry name" value="DUF1275"/>
</dbReference>
<dbReference type="OrthoDB" id="5125627at2"/>
<accession>A0A0A2MAK5</accession>
<dbReference type="Pfam" id="PF06912">
    <property type="entry name" value="DUF1275"/>
    <property type="match status" value="1"/>
</dbReference>
<evidence type="ECO:0000313" key="2">
    <source>
        <dbReference type="EMBL" id="KGO88651.1"/>
    </source>
</evidence>
<dbReference type="AlphaFoldDB" id="A0A0A2MAK5"/>
<evidence type="ECO:0000313" key="3">
    <source>
        <dbReference type="Proteomes" id="UP000030152"/>
    </source>
</evidence>
<protein>
    <recommendedName>
        <fullName evidence="4">DUF1275 domain-containing protein</fullName>
    </recommendedName>
</protein>
<evidence type="ECO:0000256" key="1">
    <source>
        <dbReference type="SAM" id="Phobius"/>
    </source>
</evidence>
<feature type="transmembrane region" description="Helical" evidence="1">
    <location>
        <begin position="177"/>
        <end position="193"/>
    </location>
</feature>
<dbReference type="PANTHER" id="PTHR37314">
    <property type="entry name" value="SLR0142 PROTEIN"/>
    <property type="match status" value="1"/>
</dbReference>
<keyword evidence="1" id="KW-1133">Transmembrane helix</keyword>
<gene>
    <name evidence="2" type="ORF">Q765_01750</name>
</gene>
<keyword evidence="1" id="KW-0812">Transmembrane</keyword>
<reference evidence="2 3" key="1">
    <citation type="submission" date="2013-09" db="EMBL/GenBank/DDBJ databases">
        <authorList>
            <person name="Zeng Z."/>
            <person name="Chen C."/>
        </authorList>
    </citation>
    <scope>NUCLEOTIDE SEQUENCE [LARGE SCALE GENOMIC DNA]</scope>
    <source>
        <strain evidence="2 3">WB 3.3-2</strain>
    </source>
</reference>
<dbReference type="eggNOG" id="COG3619">
    <property type="taxonomic scope" value="Bacteria"/>
</dbReference>
<dbReference type="EMBL" id="JRLX01000001">
    <property type="protein sequence ID" value="KGO88651.1"/>
    <property type="molecule type" value="Genomic_DNA"/>
</dbReference>
<comment type="caution">
    <text evidence="2">The sequence shown here is derived from an EMBL/GenBank/DDBJ whole genome shotgun (WGS) entry which is preliminary data.</text>
</comment>
<feature type="transmembrane region" description="Helical" evidence="1">
    <location>
        <begin position="56"/>
        <end position="74"/>
    </location>
</feature>
<keyword evidence="1" id="KW-0472">Membrane</keyword>
<dbReference type="PANTHER" id="PTHR37314:SF5">
    <property type="entry name" value="SLR0142 PROTEIN"/>
    <property type="match status" value="1"/>
</dbReference>
<keyword evidence="3" id="KW-1185">Reference proteome</keyword>
<evidence type="ECO:0008006" key="4">
    <source>
        <dbReference type="Google" id="ProtNLM"/>
    </source>
</evidence>
<dbReference type="STRING" id="1121895.GCA_000378485_00555"/>
<proteinExistence type="predicted"/>
<dbReference type="RefSeq" id="WP_020211679.1">
    <property type="nucleotide sequence ID" value="NZ_JRLX01000001.1"/>
</dbReference>